<gene>
    <name evidence="1" type="ORF">AKAME5_002055100</name>
</gene>
<dbReference type="EMBL" id="BRZM01000192">
    <property type="protein sequence ID" value="GLD69238.1"/>
    <property type="molecule type" value="Genomic_DNA"/>
</dbReference>
<evidence type="ECO:0000313" key="1">
    <source>
        <dbReference type="EMBL" id="GLD69238.1"/>
    </source>
</evidence>
<protein>
    <submittedName>
        <fullName evidence="1">T-cell immunomodulatory protein</fullName>
    </submittedName>
</protein>
<organism evidence="1 2">
    <name type="scientific">Lates japonicus</name>
    <name type="common">Japanese lates</name>
    <dbReference type="NCBI Taxonomy" id="270547"/>
    <lineage>
        <taxon>Eukaryota</taxon>
        <taxon>Metazoa</taxon>
        <taxon>Chordata</taxon>
        <taxon>Craniata</taxon>
        <taxon>Vertebrata</taxon>
        <taxon>Euteleostomi</taxon>
        <taxon>Actinopterygii</taxon>
        <taxon>Neopterygii</taxon>
        <taxon>Teleostei</taxon>
        <taxon>Neoteleostei</taxon>
        <taxon>Acanthomorphata</taxon>
        <taxon>Carangaria</taxon>
        <taxon>Carangaria incertae sedis</taxon>
        <taxon>Centropomidae</taxon>
        <taxon>Lates</taxon>
    </lineage>
</organism>
<dbReference type="AlphaFoldDB" id="A0AAD3N9W6"/>
<comment type="caution">
    <text evidence="1">The sequence shown here is derived from an EMBL/GenBank/DDBJ whole genome shotgun (WGS) entry which is preliminary data.</text>
</comment>
<sequence length="70" mass="7852">MRGEERKCPHNLFLTTEGPNFETWISKDGNFTKADVMPAEPPASFVGQSSFVDFGSCCQHNQMAARDEVR</sequence>
<dbReference type="Proteomes" id="UP001279410">
    <property type="component" value="Unassembled WGS sequence"/>
</dbReference>
<reference evidence="1" key="1">
    <citation type="submission" date="2022-08" db="EMBL/GenBank/DDBJ databases">
        <title>Genome sequencing of akame (Lates japonicus).</title>
        <authorList>
            <person name="Hashiguchi Y."/>
            <person name="Takahashi H."/>
        </authorList>
    </citation>
    <scope>NUCLEOTIDE SEQUENCE</scope>
    <source>
        <strain evidence="1">Kochi</strain>
    </source>
</reference>
<name>A0AAD3N9W6_LATJO</name>
<evidence type="ECO:0000313" key="2">
    <source>
        <dbReference type="Proteomes" id="UP001279410"/>
    </source>
</evidence>
<proteinExistence type="predicted"/>
<keyword evidence="2" id="KW-1185">Reference proteome</keyword>
<accession>A0AAD3N9W6</accession>